<feature type="transmembrane region" description="Helical" evidence="5">
    <location>
        <begin position="49"/>
        <end position="68"/>
    </location>
</feature>
<dbReference type="EMBL" id="QYUL01000002">
    <property type="protein sequence ID" value="RJF82055.1"/>
    <property type="molecule type" value="Genomic_DNA"/>
</dbReference>
<dbReference type="Pfam" id="PF01925">
    <property type="entry name" value="TauE"/>
    <property type="match status" value="1"/>
</dbReference>
<organism evidence="6 7">
    <name type="scientific">Azospirillum cavernae</name>
    <dbReference type="NCBI Taxonomy" id="2320860"/>
    <lineage>
        <taxon>Bacteria</taxon>
        <taxon>Pseudomonadati</taxon>
        <taxon>Pseudomonadota</taxon>
        <taxon>Alphaproteobacteria</taxon>
        <taxon>Rhodospirillales</taxon>
        <taxon>Azospirillaceae</taxon>
        <taxon>Azospirillum</taxon>
    </lineage>
</organism>
<feature type="transmembrane region" description="Helical" evidence="5">
    <location>
        <begin position="150"/>
        <end position="173"/>
    </location>
</feature>
<dbReference type="GO" id="GO:0005886">
    <property type="term" value="C:plasma membrane"/>
    <property type="evidence" value="ECO:0007669"/>
    <property type="project" value="UniProtKB-SubCell"/>
</dbReference>
<keyword evidence="5" id="KW-1003">Cell membrane</keyword>
<evidence type="ECO:0000256" key="2">
    <source>
        <dbReference type="ARBA" id="ARBA00022692"/>
    </source>
</evidence>
<evidence type="ECO:0000313" key="6">
    <source>
        <dbReference type="EMBL" id="RJF82055.1"/>
    </source>
</evidence>
<sequence length="270" mass="26552">MGGALIFLAGGAVGGVTLGALGVGTALIAVPLLTLVLPWLGVPADAAPLTALATSMAVVAVTSVSSVLSHHRLGNVLWPVFRVTILASVTGVVVGAAVATHLPAAALRLVVGVFLLFTAWRMLTGGAGKASSSVAVGPSSGAESPNVYRLGGALIGLAGSFIGAGGGVLMVPFLSGRGHPMTRAVATSTAIGLPVTVAGALLYTALGLRDGVDLPGQIGYLHLPALLEIGVASALTAPLGAKLSARLPGPLLKRIFALLLIPLALKIAVG</sequence>
<reference evidence="6 7" key="1">
    <citation type="submission" date="2018-09" db="EMBL/GenBank/DDBJ databases">
        <authorList>
            <person name="Zhu H."/>
        </authorList>
    </citation>
    <scope>NUCLEOTIDE SEQUENCE [LARGE SCALE GENOMIC DNA]</scope>
    <source>
        <strain evidence="6 7">K2W22B-5</strain>
    </source>
</reference>
<evidence type="ECO:0000256" key="3">
    <source>
        <dbReference type="ARBA" id="ARBA00022989"/>
    </source>
</evidence>
<keyword evidence="3 5" id="KW-1133">Transmembrane helix</keyword>
<dbReference type="PANTHER" id="PTHR43483:SF3">
    <property type="entry name" value="MEMBRANE TRANSPORTER PROTEIN HI_0806-RELATED"/>
    <property type="match status" value="1"/>
</dbReference>
<evidence type="ECO:0000256" key="4">
    <source>
        <dbReference type="ARBA" id="ARBA00023136"/>
    </source>
</evidence>
<comment type="similarity">
    <text evidence="5">Belongs to the 4-toluene sulfonate uptake permease (TSUP) (TC 2.A.102) family.</text>
</comment>
<keyword evidence="7" id="KW-1185">Reference proteome</keyword>
<dbReference type="Proteomes" id="UP000283458">
    <property type="component" value="Unassembled WGS sequence"/>
</dbReference>
<feature type="transmembrane region" description="Helical" evidence="5">
    <location>
        <begin position="218"/>
        <end position="239"/>
    </location>
</feature>
<dbReference type="RefSeq" id="WP_119832131.1">
    <property type="nucleotide sequence ID" value="NZ_QYUL01000002.1"/>
</dbReference>
<feature type="transmembrane region" description="Helical" evidence="5">
    <location>
        <begin position="6"/>
        <end position="37"/>
    </location>
</feature>
<feature type="transmembrane region" description="Helical" evidence="5">
    <location>
        <begin position="185"/>
        <end position="206"/>
    </location>
</feature>
<evidence type="ECO:0000256" key="1">
    <source>
        <dbReference type="ARBA" id="ARBA00004141"/>
    </source>
</evidence>
<dbReference type="PANTHER" id="PTHR43483">
    <property type="entry name" value="MEMBRANE TRANSPORTER PROTEIN HI_0806-RELATED"/>
    <property type="match status" value="1"/>
</dbReference>
<keyword evidence="4 5" id="KW-0472">Membrane</keyword>
<feature type="transmembrane region" description="Helical" evidence="5">
    <location>
        <begin position="106"/>
        <end position="123"/>
    </location>
</feature>
<dbReference type="OrthoDB" id="7771334at2"/>
<protein>
    <recommendedName>
        <fullName evidence="5">Probable membrane transporter protein</fullName>
    </recommendedName>
</protein>
<comment type="subcellular location">
    <subcellularLocation>
        <location evidence="5">Cell membrane</location>
        <topology evidence="5">Multi-pass membrane protein</topology>
    </subcellularLocation>
    <subcellularLocation>
        <location evidence="1">Membrane</location>
        <topology evidence="1">Multi-pass membrane protein</topology>
    </subcellularLocation>
</comment>
<evidence type="ECO:0000256" key="5">
    <source>
        <dbReference type="RuleBase" id="RU363041"/>
    </source>
</evidence>
<feature type="transmembrane region" description="Helical" evidence="5">
    <location>
        <begin position="80"/>
        <end position="99"/>
    </location>
</feature>
<comment type="caution">
    <text evidence="6">The sequence shown here is derived from an EMBL/GenBank/DDBJ whole genome shotgun (WGS) entry which is preliminary data.</text>
</comment>
<dbReference type="AlphaFoldDB" id="A0A418VY56"/>
<keyword evidence="2 5" id="KW-0812">Transmembrane</keyword>
<feature type="transmembrane region" description="Helical" evidence="5">
    <location>
        <begin position="251"/>
        <end position="269"/>
    </location>
</feature>
<dbReference type="InterPro" id="IPR002781">
    <property type="entry name" value="TM_pro_TauE-like"/>
</dbReference>
<evidence type="ECO:0000313" key="7">
    <source>
        <dbReference type="Proteomes" id="UP000283458"/>
    </source>
</evidence>
<name>A0A418VY56_9PROT</name>
<accession>A0A418VY56</accession>
<gene>
    <name evidence="6" type="ORF">D3877_18465</name>
</gene>
<proteinExistence type="inferred from homology"/>